<dbReference type="GO" id="GO:0005886">
    <property type="term" value="C:plasma membrane"/>
    <property type="evidence" value="ECO:0007669"/>
    <property type="project" value="UniProtKB-SubCell"/>
</dbReference>
<feature type="transmembrane region" description="Helical" evidence="7">
    <location>
        <begin position="94"/>
        <end position="114"/>
    </location>
</feature>
<dbReference type="PANTHER" id="PTHR33508">
    <property type="entry name" value="UPF0056 MEMBRANE PROTEIN YHCE"/>
    <property type="match status" value="1"/>
</dbReference>
<accession>A0A1G7YH05</accession>
<dbReference type="PANTHER" id="PTHR33508:SF1">
    <property type="entry name" value="UPF0056 MEMBRANE PROTEIN YHCE"/>
    <property type="match status" value="1"/>
</dbReference>
<evidence type="ECO:0000313" key="9">
    <source>
        <dbReference type="Proteomes" id="UP000199296"/>
    </source>
</evidence>
<evidence type="ECO:0000256" key="3">
    <source>
        <dbReference type="ARBA" id="ARBA00022475"/>
    </source>
</evidence>
<comment type="similarity">
    <text evidence="2 7">Belongs to the UPF0056 (MarC) family.</text>
</comment>
<keyword evidence="9" id="KW-1185">Reference proteome</keyword>
<evidence type="ECO:0000256" key="2">
    <source>
        <dbReference type="ARBA" id="ARBA00009784"/>
    </source>
</evidence>
<dbReference type="InterPro" id="IPR002771">
    <property type="entry name" value="Multi_antbiot-R_MarC"/>
</dbReference>
<sequence length="214" mass="23414">MRSILFAGKSMKQNYFCKRFKTDIMFDFKQIFTAGMILFAVIDIVGSIPIIVDLRKKVGHIQSEKASIVACILMIAFLFVGETILNLIGIDVNSFAVAGAFIIFFLAIEMILGVQLYKDDAPETAAIVPLAFPLIAGAGTMTSILSLKSEFDTPNIIVAIILNVIVVYAVLKSSKKIEKLFGKQGISVIRKIFGVILLAIAVKLFATNIQSLFN</sequence>
<evidence type="ECO:0000256" key="1">
    <source>
        <dbReference type="ARBA" id="ARBA00004651"/>
    </source>
</evidence>
<dbReference type="Proteomes" id="UP000199296">
    <property type="component" value="Unassembled WGS sequence"/>
</dbReference>
<proteinExistence type="inferred from homology"/>
<keyword evidence="4 7" id="KW-0812">Transmembrane</keyword>
<feature type="transmembrane region" description="Helical" evidence="7">
    <location>
        <begin position="126"/>
        <end position="147"/>
    </location>
</feature>
<dbReference type="EMBL" id="FNCW01000012">
    <property type="protein sequence ID" value="SDG95801.1"/>
    <property type="molecule type" value="Genomic_DNA"/>
</dbReference>
<evidence type="ECO:0000256" key="5">
    <source>
        <dbReference type="ARBA" id="ARBA00022989"/>
    </source>
</evidence>
<evidence type="ECO:0000256" key="6">
    <source>
        <dbReference type="ARBA" id="ARBA00023136"/>
    </source>
</evidence>
<evidence type="ECO:0000313" key="8">
    <source>
        <dbReference type="EMBL" id="SDG95801.1"/>
    </source>
</evidence>
<evidence type="ECO:0000256" key="4">
    <source>
        <dbReference type="ARBA" id="ARBA00022692"/>
    </source>
</evidence>
<keyword evidence="3" id="KW-1003">Cell membrane</keyword>
<keyword evidence="6 7" id="KW-0472">Membrane</keyword>
<organism evidence="8 9">
    <name type="scientific">Psychroflexus sediminis</name>
    <dbReference type="NCBI Taxonomy" id="470826"/>
    <lineage>
        <taxon>Bacteria</taxon>
        <taxon>Pseudomonadati</taxon>
        <taxon>Bacteroidota</taxon>
        <taxon>Flavobacteriia</taxon>
        <taxon>Flavobacteriales</taxon>
        <taxon>Flavobacteriaceae</taxon>
        <taxon>Psychroflexus</taxon>
    </lineage>
</organism>
<feature type="transmembrane region" description="Helical" evidence="7">
    <location>
        <begin position="31"/>
        <end position="54"/>
    </location>
</feature>
<dbReference type="AlphaFoldDB" id="A0A1G7YH05"/>
<protein>
    <recommendedName>
        <fullName evidence="7">UPF0056 membrane protein</fullName>
    </recommendedName>
</protein>
<keyword evidence="5 7" id="KW-1133">Transmembrane helix</keyword>
<reference evidence="8 9" key="1">
    <citation type="submission" date="2016-10" db="EMBL/GenBank/DDBJ databases">
        <authorList>
            <person name="de Groot N.N."/>
        </authorList>
    </citation>
    <scope>NUCLEOTIDE SEQUENCE [LARGE SCALE GENOMIC DNA]</scope>
    <source>
        <strain evidence="8 9">DSM 19803</strain>
    </source>
</reference>
<evidence type="ECO:0000256" key="7">
    <source>
        <dbReference type="RuleBase" id="RU362048"/>
    </source>
</evidence>
<gene>
    <name evidence="8" type="ORF">SAMN04488027_11260</name>
</gene>
<feature type="transmembrane region" description="Helical" evidence="7">
    <location>
        <begin position="153"/>
        <end position="171"/>
    </location>
</feature>
<name>A0A1G7YH05_9FLAO</name>
<comment type="subcellular location">
    <subcellularLocation>
        <location evidence="1 7">Cell membrane</location>
        <topology evidence="1 7">Multi-pass membrane protein</topology>
    </subcellularLocation>
</comment>
<feature type="transmembrane region" description="Helical" evidence="7">
    <location>
        <begin position="66"/>
        <end position="88"/>
    </location>
</feature>
<dbReference type="Pfam" id="PF01914">
    <property type="entry name" value="MarC"/>
    <property type="match status" value="1"/>
</dbReference>
<feature type="transmembrane region" description="Helical" evidence="7">
    <location>
        <begin position="192"/>
        <end position="213"/>
    </location>
</feature>